<dbReference type="AlphaFoldDB" id="A0A9P4U289"/>
<name>A0A9P4U289_9PEZI</name>
<reference evidence="2" key="1">
    <citation type="journal article" date="2020" name="Stud. Mycol.">
        <title>101 Dothideomycetes genomes: a test case for predicting lifestyles and emergence of pathogens.</title>
        <authorList>
            <person name="Haridas S."/>
            <person name="Albert R."/>
            <person name="Binder M."/>
            <person name="Bloem J."/>
            <person name="Labutti K."/>
            <person name="Salamov A."/>
            <person name="Andreopoulos B."/>
            <person name="Baker S."/>
            <person name="Barry K."/>
            <person name="Bills G."/>
            <person name="Bluhm B."/>
            <person name="Cannon C."/>
            <person name="Castanera R."/>
            <person name="Culley D."/>
            <person name="Daum C."/>
            <person name="Ezra D."/>
            <person name="Gonzalez J."/>
            <person name="Henrissat B."/>
            <person name="Kuo A."/>
            <person name="Liang C."/>
            <person name="Lipzen A."/>
            <person name="Lutzoni F."/>
            <person name="Magnuson J."/>
            <person name="Mondo S."/>
            <person name="Nolan M."/>
            <person name="Ohm R."/>
            <person name="Pangilinan J."/>
            <person name="Park H.-J."/>
            <person name="Ramirez L."/>
            <person name="Alfaro M."/>
            <person name="Sun H."/>
            <person name="Tritt A."/>
            <person name="Yoshinaga Y."/>
            <person name="Zwiers L.-H."/>
            <person name="Turgeon B."/>
            <person name="Goodwin S."/>
            <person name="Spatafora J."/>
            <person name="Crous P."/>
            <person name="Grigoriev I."/>
        </authorList>
    </citation>
    <scope>NUCLEOTIDE SEQUENCE</scope>
    <source>
        <strain evidence="2">CBS 130266</strain>
    </source>
</reference>
<keyword evidence="1" id="KW-0472">Membrane</keyword>
<keyword evidence="3" id="KW-1185">Reference proteome</keyword>
<evidence type="ECO:0000313" key="3">
    <source>
        <dbReference type="Proteomes" id="UP000800235"/>
    </source>
</evidence>
<dbReference type="Proteomes" id="UP000800235">
    <property type="component" value="Unassembled WGS sequence"/>
</dbReference>
<keyword evidence="1" id="KW-0812">Transmembrane</keyword>
<gene>
    <name evidence="2" type="ORF">EJ08DRAFT_39271</name>
</gene>
<proteinExistence type="predicted"/>
<accession>A0A9P4U289</accession>
<comment type="caution">
    <text evidence="2">The sequence shown here is derived from an EMBL/GenBank/DDBJ whole genome shotgun (WGS) entry which is preliminary data.</text>
</comment>
<feature type="transmembrane region" description="Helical" evidence="1">
    <location>
        <begin position="16"/>
        <end position="34"/>
    </location>
</feature>
<sequence>MAQNWYFPAFCRPLRFLPQLTGFTPAMITLHLLLPRQRQPLHQYAVHNLLYGFGVGLNCKLFSLIILAALTCH</sequence>
<evidence type="ECO:0000256" key="1">
    <source>
        <dbReference type="SAM" id="Phobius"/>
    </source>
</evidence>
<dbReference type="EMBL" id="MU007019">
    <property type="protein sequence ID" value="KAF2433763.1"/>
    <property type="molecule type" value="Genomic_DNA"/>
</dbReference>
<protein>
    <submittedName>
        <fullName evidence="2">Uncharacterized protein</fullName>
    </submittedName>
</protein>
<evidence type="ECO:0000313" key="2">
    <source>
        <dbReference type="EMBL" id="KAF2433763.1"/>
    </source>
</evidence>
<keyword evidence="1" id="KW-1133">Transmembrane helix</keyword>
<feature type="transmembrane region" description="Helical" evidence="1">
    <location>
        <begin position="46"/>
        <end position="70"/>
    </location>
</feature>
<organism evidence="2 3">
    <name type="scientific">Tothia fuscella</name>
    <dbReference type="NCBI Taxonomy" id="1048955"/>
    <lineage>
        <taxon>Eukaryota</taxon>
        <taxon>Fungi</taxon>
        <taxon>Dikarya</taxon>
        <taxon>Ascomycota</taxon>
        <taxon>Pezizomycotina</taxon>
        <taxon>Dothideomycetes</taxon>
        <taxon>Pleosporomycetidae</taxon>
        <taxon>Venturiales</taxon>
        <taxon>Cylindrosympodiaceae</taxon>
        <taxon>Tothia</taxon>
    </lineage>
</organism>